<dbReference type="Proteomes" id="UP000422108">
    <property type="component" value="Chromosome"/>
</dbReference>
<keyword evidence="3" id="KW-1185">Reference proteome</keyword>
<reference evidence="2 3" key="1">
    <citation type="submission" date="2019-11" db="EMBL/GenBank/DDBJ databases">
        <title>Comparative genomics of hydrocarbon-degrading Desulfosarcina strains.</title>
        <authorList>
            <person name="Watanabe M."/>
            <person name="Kojima H."/>
            <person name="Fukui M."/>
        </authorList>
    </citation>
    <scope>NUCLEOTIDE SEQUENCE [LARGE SCALE GENOMIC DNA]</scope>
    <source>
        <strain evidence="3">oXyS1</strain>
    </source>
</reference>
<evidence type="ECO:0000313" key="3">
    <source>
        <dbReference type="Proteomes" id="UP000422108"/>
    </source>
</evidence>
<keyword evidence="1" id="KW-0472">Membrane</keyword>
<dbReference type="AlphaFoldDB" id="A0A5K8AK19"/>
<evidence type="ECO:0000256" key="1">
    <source>
        <dbReference type="SAM" id="Phobius"/>
    </source>
</evidence>
<name>A0A5K8AK19_9BACT</name>
<dbReference type="RefSeq" id="WP_155313728.1">
    <property type="nucleotide sequence ID" value="NZ_AP021879.1"/>
</dbReference>
<organism evidence="2 3">
    <name type="scientific">Desulfosarcina ovata subsp. ovata</name>
    <dbReference type="NCBI Taxonomy" id="2752305"/>
    <lineage>
        <taxon>Bacteria</taxon>
        <taxon>Pseudomonadati</taxon>
        <taxon>Thermodesulfobacteriota</taxon>
        <taxon>Desulfobacteria</taxon>
        <taxon>Desulfobacterales</taxon>
        <taxon>Desulfosarcinaceae</taxon>
        <taxon>Desulfosarcina</taxon>
    </lineage>
</organism>
<evidence type="ECO:0000313" key="2">
    <source>
        <dbReference type="EMBL" id="BBO93067.1"/>
    </source>
</evidence>
<sequence>MSHTQALYYPWIDVQNSGWLKTSALFWEKIQTIVPASIESPYEERAAKEFEDAGILIPLRVDSDMQEIESLSDDVIRYLSSDEAANLMLSTENRRSAYLHPQKLPDSIRRIAHLHPEKMDHEIRYMMEEIGFSRRRGNWMEVDSEFASFYMTLLATRLSERFGLGLLTDSPSSHRLSAKAKADSELSSVYRNVYDYEFRARRRRRDAPRQLAEGMMVDLIIEQIGIDPKTPTDKILNFKNGHKNEVGKFRKKIEELTSDVPENLSTDALRQYVHDKYTNEVAPAICDLKDALTDNRIGWMTKSLMKVSFISAGASSALVGAGLAVPNALLVGAGISLIGMGILYNQDKRKALRENPYSYVVSVEKALT</sequence>
<dbReference type="EMBL" id="AP021879">
    <property type="protein sequence ID" value="BBO93067.1"/>
    <property type="molecule type" value="Genomic_DNA"/>
</dbReference>
<gene>
    <name evidence="2" type="ORF">DSCOOX_62470</name>
</gene>
<dbReference type="InterPro" id="IPR046203">
    <property type="entry name" value="DUF6236"/>
</dbReference>
<dbReference type="Pfam" id="PF19749">
    <property type="entry name" value="DUF6236"/>
    <property type="match status" value="1"/>
</dbReference>
<proteinExistence type="predicted"/>
<accession>A0A5K8AK19</accession>
<keyword evidence="1" id="KW-1133">Transmembrane helix</keyword>
<keyword evidence="1" id="KW-0812">Transmembrane</keyword>
<protein>
    <submittedName>
        <fullName evidence="2">Uncharacterized protein</fullName>
    </submittedName>
</protein>
<feature type="transmembrane region" description="Helical" evidence="1">
    <location>
        <begin position="328"/>
        <end position="345"/>
    </location>
</feature>